<organism evidence="4 5">
    <name type="scientific">Thiothrix eikelboomii</name>
    <dbReference type="NCBI Taxonomy" id="92487"/>
    <lineage>
        <taxon>Bacteria</taxon>
        <taxon>Pseudomonadati</taxon>
        <taxon>Pseudomonadota</taxon>
        <taxon>Gammaproteobacteria</taxon>
        <taxon>Thiotrichales</taxon>
        <taxon>Thiotrichaceae</taxon>
        <taxon>Thiothrix</taxon>
    </lineage>
</organism>
<evidence type="ECO:0000259" key="3">
    <source>
        <dbReference type="PROSITE" id="PS52002"/>
    </source>
</evidence>
<dbReference type="Proteomes" id="UP000190460">
    <property type="component" value="Unassembled WGS sequence"/>
</dbReference>
<dbReference type="Gene3D" id="2.30.30.100">
    <property type="match status" value="1"/>
</dbReference>
<evidence type="ECO:0000313" key="5">
    <source>
        <dbReference type="Proteomes" id="UP000190460"/>
    </source>
</evidence>
<dbReference type="InterPro" id="IPR010920">
    <property type="entry name" value="LSM_dom_sf"/>
</dbReference>
<reference evidence="5" key="1">
    <citation type="submission" date="2017-02" db="EMBL/GenBank/DDBJ databases">
        <authorList>
            <person name="Varghese N."/>
            <person name="Submissions S."/>
        </authorList>
    </citation>
    <scope>NUCLEOTIDE SEQUENCE [LARGE SCALE GENOMIC DNA]</scope>
    <source>
        <strain evidence="5">ATCC 49788</strain>
    </source>
</reference>
<evidence type="ECO:0000313" key="4">
    <source>
        <dbReference type="EMBL" id="SKA91291.1"/>
    </source>
</evidence>
<dbReference type="GO" id="GO:0045974">
    <property type="term" value="P:regulation of translation, ncRNA-mediated"/>
    <property type="evidence" value="ECO:0007669"/>
    <property type="project" value="TreeGrafter"/>
</dbReference>
<feature type="domain" description="Sm" evidence="3">
    <location>
        <begin position="14"/>
        <end position="77"/>
    </location>
</feature>
<accession>A0A1T4XQ94</accession>
<dbReference type="GO" id="GO:0003723">
    <property type="term" value="F:RNA binding"/>
    <property type="evidence" value="ECO:0007669"/>
    <property type="project" value="UniProtKB-KW"/>
</dbReference>
<keyword evidence="2" id="KW-0346">Stress response</keyword>
<protein>
    <submittedName>
        <fullName evidence="4">Host factor-I protein</fullName>
    </submittedName>
</protein>
<dbReference type="SUPFAM" id="SSF50182">
    <property type="entry name" value="Sm-like ribonucleoproteins"/>
    <property type="match status" value="1"/>
</dbReference>
<dbReference type="Pfam" id="PF17209">
    <property type="entry name" value="Hfq"/>
    <property type="match status" value="1"/>
</dbReference>
<dbReference type="InterPro" id="IPR047575">
    <property type="entry name" value="Sm"/>
</dbReference>
<proteinExistence type="predicted"/>
<dbReference type="PANTHER" id="PTHR34772:SF1">
    <property type="entry name" value="RNA-BINDING PROTEIN HFQ"/>
    <property type="match status" value="1"/>
</dbReference>
<gene>
    <name evidence="4" type="ORF">SAMN02745130_03252</name>
</gene>
<sequence length="84" mass="9146">MLRQIKIMADSMQETFLNDLAKSQAPVFCFLVNGIKLEGFIIAYDQFSVMLASNRDAASSQLIMKSAISTIVPKGAGSVAPKNY</sequence>
<keyword evidence="1" id="KW-0694">RNA-binding</keyword>
<dbReference type="InterPro" id="IPR005001">
    <property type="entry name" value="Hfq"/>
</dbReference>
<dbReference type="PROSITE" id="PS52002">
    <property type="entry name" value="SM"/>
    <property type="match status" value="1"/>
</dbReference>
<dbReference type="GO" id="GO:0006355">
    <property type="term" value="P:regulation of DNA-templated transcription"/>
    <property type="evidence" value="ECO:0007669"/>
    <property type="project" value="InterPro"/>
</dbReference>
<dbReference type="STRING" id="92487.SAMN02745130_03252"/>
<dbReference type="CDD" id="cd01716">
    <property type="entry name" value="Hfq"/>
    <property type="match status" value="1"/>
</dbReference>
<keyword evidence="5" id="KW-1185">Reference proteome</keyword>
<evidence type="ECO:0000256" key="2">
    <source>
        <dbReference type="ARBA" id="ARBA00023016"/>
    </source>
</evidence>
<dbReference type="EMBL" id="FUYB01000020">
    <property type="protein sequence ID" value="SKA91291.1"/>
    <property type="molecule type" value="Genomic_DNA"/>
</dbReference>
<dbReference type="NCBIfam" id="TIGR02383">
    <property type="entry name" value="Hfq"/>
    <property type="match status" value="1"/>
</dbReference>
<dbReference type="AlphaFoldDB" id="A0A1T4XQ94"/>
<evidence type="ECO:0000256" key="1">
    <source>
        <dbReference type="ARBA" id="ARBA00022884"/>
    </source>
</evidence>
<name>A0A1T4XQ94_9GAMM</name>
<dbReference type="GO" id="GO:0043487">
    <property type="term" value="P:regulation of RNA stability"/>
    <property type="evidence" value="ECO:0007669"/>
    <property type="project" value="TreeGrafter"/>
</dbReference>
<dbReference type="GO" id="GO:0005829">
    <property type="term" value="C:cytosol"/>
    <property type="evidence" value="ECO:0007669"/>
    <property type="project" value="TreeGrafter"/>
</dbReference>
<dbReference type="PANTHER" id="PTHR34772">
    <property type="entry name" value="RNA-BINDING PROTEIN HFQ"/>
    <property type="match status" value="1"/>
</dbReference>